<comment type="caution">
    <text evidence="2">The sequence shown here is derived from an EMBL/GenBank/DDBJ whole genome shotgun (WGS) entry which is preliminary data.</text>
</comment>
<organism evidence="2 3">
    <name type="scientific">Carnobacterium divergens</name>
    <name type="common">Lactobacillus divergens</name>
    <dbReference type="NCBI Taxonomy" id="2748"/>
    <lineage>
        <taxon>Bacteria</taxon>
        <taxon>Bacillati</taxon>
        <taxon>Bacillota</taxon>
        <taxon>Bacilli</taxon>
        <taxon>Lactobacillales</taxon>
        <taxon>Carnobacteriaceae</taxon>
        <taxon>Carnobacterium</taxon>
    </lineage>
</organism>
<name>A0A7Z8CY18_CARDV</name>
<dbReference type="PANTHER" id="PTHR41307">
    <property type="entry name" value="MEMBRANE PROTEIN-RELATED"/>
    <property type="match status" value="1"/>
</dbReference>
<dbReference type="RefSeq" id="WP_135026240.1">
    <property type="nucleotide sequence ID" value="NZ_JBFUWK010000004.1"/>
</dbReference>
<proteinExistence type="predicted"/>
<feature type="transmembrane region" description="Helical" evidence="1">
    <location>
        <begin position="127"/>
        <end position="147"/>
    </location>
</feature>
<sequence>MNKEINHAKQWVLKNTRLREQLTNENKAYYEKLLLYIRTAGIFYEEEEVEQLLYAILSDIVMAQENNETAVDYFEENPKEMANLIILRLEKPKFKKKLTIAGNIFLISSFFYLIGNFSMAKVNFNPILFFLQGILSFIVVYFTFFYIHKKVYSNDFPTKKSLLLNTFYLGLIGCCVIGSFILIDLVTPPNLIVTISNPFHFILFGILTIVGASYIGLKKLNK</sequence>
<evidence type="ECO:0008006" key="4">
    <source>
        <dbReference type="Google" id="ProtNLM"/>
    </source>
</evidence>
<keyword evidence="1" id="KW-1133">Transmembrane helix</keyword>
<dbReference type="PANTHER" id="PTHR41307:SF1">
    <property type="entry name" value="MEMBRANE PROTEIN"/>
    <property type="match status" value="1"/>
</dbReference>
<evidence type="ECO:0000313" key="2">
    <source>
        <dbReference type="EMBL" id="TFJ24888.1"/>
    </source>
</evidence>
<dbReference type="SUPFAM" id="SSF158560">
    <property type="entry name" value="BH3980-like"/>
    <property type="match status" value="1"/>
</dbReference>
<gene>
    <name evidence="2" type="ORF">CKN69_09665</name>
</gene>
<protein>
    <recommendedName>
        <fullName evidence="4">DUF1129 domain-containing protein</fullName>
    </recommendedName>
</protein>
<feature type="transmembrane region" description="Helical" evidence="1">
    <location>
        <begin position="167"/>
        <end position="187"/>
    </location>
</feature>
<dbReference type="EMBL" id="NRPP01000017">
    <property type="protein sequence ID" value="TFJ24888.1"/>
    <property type="molecule type" value="Genomic_DNA"/>
</dbReference>
<evidence type="ECO:0000256" key="1">
    <source>
        <dbReference type="SAM" id="Phobius"/>
    </source>
</evidence>
<dbReference type="AlphaFoldDB" id="A0A7Z8CY18"/>
<feature type="transmembrane region" description="Helical" evidence="1">
    <location>
        <begin position="199"/>
        <end position="217"/>
    </location>
</feature>
<evidence type="ECO:0000313" key="3">
    <source>
        <dbReference type="Proteomes" id="UP000297938"/>
    </source>
</evidence>
<keyword evidence="1" id="KW-0472">Membrane</keyword>
<reference evidence="2 3" key="1">
    <citation type="journal article" date="2018" name="Int. J. Food Microbiol.">
        <title>Growth of Carnobacterium spp. isolated from chilled vacuum-packaged meat under relevant acidic conditions.</title>
        <authorList>
            <person name="Zhang P."/>
            <person name="Badoni M."/>
            <person name="Ganzle M."/>
            <person name="Yang X."/>
        </authorList>
    </citation>
    <scope>NUCLEOTIDE SEQUENCE [LARGE SCALE GENOMIC DNA]</scope>
    <source>
        <strain evidence="2 3">B2</strain>
    </source>
</reference>
<dbReference type="Proteomes" id="UP000297938">
    <property type="component" value="Unassembled WGS sequence"/>
</dbReference>
<accession>A0A7Z8CY18</accession>
<feature type="transmembrane region" description="Helical" evidence="1">
    <location>
        <begin position="98"/>
        <end position="115"/>
    </location>
</feature>
<keyword evidence="1" id="KW-0812">Transmembrane</keyword>